<keyword evidence="7" id="KW-0418">Kinase</keyword>
<protein>
    <recommendedName>
        <fullName evidence="3">Blue-light-activated histidine kinase</fullName>
        <ecNumber evidence="2">2.7.13.3</ecNumber>
    </recommendedName>
</protein>
<feature type="domain" description="PAS" evidence="9">
    <location>
        <begin position="29"/>
        <end position="103"/>
    </location>
</feature>
<evidence type="ECO:0000256" key="7">
    <source>
        <dbReference type="ARBA" id="ARBA00022777"/>
    </source>
</evidence>
<organism evidence="10 11">
    <name type="scientific">Devosia nitrariae</name>
    <dbReference type="NCBI Taxonomy" id="2071872"/>
    <lineage>
        <taxon>Bacteria</taxon>
        <taxon>Pseudomonadati</taxon>
        <taxon>Pseudomonadota</taxon>
        <taxon>Alphaproteobacteria</taxon>
        <taxon>Hyphomicrobiales</taxon>
        <taxon>Devosiaceae</taxon>
        <taxon>Devosia</taxon>
    </lineage>
</organism>
<evidence type="ECO:0000256" key="2">
    <source>
        <dbReference type="ARBA" id="ARBA00012438"/>
    </source>
</evidence>
<dbReference type="InterPro" id="IPR036890">
    <property type="entry name" value="HATPase_C_sf"/>
</dbReference>
<dbReference type="Pfam" id="PF07536">
    <property type="entry name" value="HWE_HK"/>
    <property type="match status" value="1"/>
</dbReference>
<gene>
    <name evidence="10" type="ORF">GCM10010862_26270</name>
</gene>
<keyword evidence="4" id="KW-0597">Phosphoprotein</keyword>
<dbReference type="SMART" id="SM00091">
    <property type="entry name" value="PAS"/>
    <property type="match status" value="2"/>
</dbReference>
<evidence type="ECO:0000256" key="6">
    <source>
        <dbReference type="ARBA" id="ARBA00022741"/>
    </source>
</evidence>
<accession>A0ABQ5W664</accession>
<proteinExistence type="predicted"/>
<keyword evidence="11" id="KW-1185">Reference proteome</keyword>
<dbReference type="Gene3D" id="3.30.565.10">
    <property type="entry name" value="Histidine kinase-like ATPase, C-terminal domain"/>
    <property type="match status" value="1"/>
</dbReference>
<dbReference type="EC" id="2.7.13.3" evidence="2"/>
<sequence>MKVRPWHVIVFATRAYPGATKLFRNVDVSSLELEDLFNASPNAYVLLDTGLNIVGCNPAYLTAVGRTLAEILGRNIFDAFPAPVDGTGYRLLRLSLDKVLETRQTDYLAVIPYDTSKPGQPPALRYWSATHTPVFDRQGALRYVLQHTVDITELQLLRQQSGEENIDVAGVLHRAHEVQASNLAMLSEKKLLRDMFQQAPGFVGVLAGPEHRFILANEAYMRLAGGRDLVGLTVAEALPEVVQQGFVEVLDEVYRSGEPYRGSDEAVLLTQPGGQEPERHYLDFIYQPIFSDDGTVTGIFVQGHDVTAKVEAERLHVLRQRELGHRLKNQLSVVQAIVAQTLRTAPSLSVAREVIAGRVQALATAHDLLIQGVKDKGPMRELVAGVLDFLDEDRKSRIQIHGEELEIGSRPALSLALLLHELATNAVKHGSLSSEQGAVSIAWGVRDTPDQAFYLTWQETGGPETGPPSQTGAGTKLIDALVQSLGGDASIEYLPSGLSCTLTCEESALSQ</sequence>
<keyword evidence="8" id="KW-0067">ATP-binding</keyword>
<evidence type="ECO:0000256" key="1">
    <source>
        <dbReference type="ARBA" id="ARBA00000085"/>
    </source>
</evidence>
<dbReference type="PANTHER" id="PTHR41523">
    <property type="entry name" value="TWO-COMPONENT SYSTEM SENSOR PROTEIN"/>
    <property type="match status" value="1"/>
</dbReference>
<dbReference type="SMART" id="SM00911">
    <property type="entry name" value="HWE_HK"/>
    <property type="match status" value="1"/>
</dbReference>
<dbReference type="InterPro" id="IPR013656">
    <property type="entry name" value="PAS_4"/>
</dbReference>
<keyword evidence="5" id="KW-0808">Transferase</keyword>
<evidence type="ECO:0000256" key="5">
    <source>
        <dbReference type="ARBA" id="ARBA00022679"/>
    </source>
</evidence>
<dbReference type="PROSITE" id="PS50112">
    <property type="entry name" value="PAS"/>
    <property type="match status" value="1"/>
</dbReference>
<evidence type="ECO:0000313" key="10">
    <source>
        <dbReference type="EMBL" id="GLQ55368.1"/>
    </source>
</evidence>
<dbReference type="NCBIfam" id="TIGR00229">
    <property type="entry name" value="sensory_box"/>
    <property type="match status" value="1"/>
</dbReference>
<evidence type="ECO:0000259" key="9">
    <source>
        <dbReference type="PROSITE" id="PS50112"/>
    </source>
</evidence>
<comment type="caution">
    <text evidence="10">The sequence shown here is derived from an EMBL/GenBank/DDBJ whole genome shotgun (WGS) entry which is preliminary data.</text>
</comment>
<dbReference type="Proteomes" id="UP001156691">
    <property type="component" value="Unassembled WGS sequence"/>
</dbReference>
<dbReference type="InterPro" id="IPR035965">
    <property type="entry name" value="PAS-like_dom_sf"/>
</dbReference>
<keyword evidence="6" id="KW-0547">Nucleotide-binding</keyword>
<dbReference type="Pfam" id="PF08448">
    <property type="entry name" value="PAS_4"/>
    <property type="match status" value="2"/>
</dbReference>
<evidence type="ECO:0000313" key="11">
    <source>
        <dbReference type="Proteomes" id="UP001156691"/>
    </source>
</evidence>
<reference evidence="11" key="1">
    <citation type="journal article" date="2019" name="Int. J. Syst. Evol. Microbiol.">
        <title>The Global Catalogue of Microorganisms (GCM) 10K type strain sequencing project: providing services to taxonomists for standard genome sequencing and annotation.</title>
        <authorList>
            <consortium name="The Broad Institute Genomics Platform"/>
            <consortium name="The Broad Institute Genome Sequencing Center for Infectious Disease"/>
            <person name="Wu L."/>
            <person name="Ma J."/>
        </authorList>
    </citation>
    <scope>NUCLEOTIDE SEQUENCE [LARGE SCALE GENOMIC DNA]</scope>
    <source>
        <strain evidence="11">NBRC 112416</strain>
    </source>
</reference>
<dbReference type="SUPFAM" id="SSF55785">
    <property type="entry name" value="PYP-like sensor domain (PAS domain)"/>
    <property type="match status" value="2"/>
</dbReference>
<evidence type="ECO:0000256" key="4">
    <source>
        <dbReference type="ARBA" id="ARBA00022553"/>
    </source>
</evidence>
<dbReference type="PANTHER" id="PTHR41523:SF7">
    <property type="entry name" value="HISTIDINE KINASE"/>
    <property type="match status" value="1"/>
</dbReference>
<dbReference type="EMBL" id="BSNS01000011">
    <property type="protein sequence ID" value="GLQ55368.1"/>
    <property type="molecule type" value="Genomic_DNA"/>
</dbReference>
<evidence type="ECO:0000256" key="3">
    <source>
        <dbReference type="ARBA" id="ARBA00021740"/>
    </source>
</evidence>
<dbReference type="InterPro" id="IPR011102">
    <property type="entry name" value="Sig_transdc_His_kinase_HWE"/>
</dbReference>
<evidence type="ECO:0000256" key="8">
    <source>
        <dbReference type="ARBA" id="ARBA00022840"/>
    </source>
</evidence>
<dbReference type="InterPro" id="IPR000014">
    <property type="entry name" value="PAS"/>
</dbReference>
<comment type="catalytic activity">
    <reaction evidence="1">
        <text>ATP + protein L-histidine = ADP + protein N-phospho-L-histidine.</text>
        <dbReference type="EC" id="2.7.13.3"/>
    </reaction>
</comment>
<name>A0ABQ5W664_9HYPH</name>
<dbReference type="Gene3D" id="3.30.450.20">
    <property type="entry name" value="PAS domain"/>
    <property type="match status" value="2"/>
</dbReference>
<dbReference type="CDD" id="cd00130">
    <property type="entry name" value="PAS"/>
    <property type="match status" value="1"/>
</dbReference>